<accession>S8BW57</accession>
<reference evidence="3" key="2">
    <citation type="submission" date="2013-04" db="EMBL/GenBank/DDBJ databases">
        <title>Genomic mechanisms accounting for the adaptation to parasitism in nematode-trapping fungi.</title>
        <authorList>
            <person name="Ahren D.G."/>
        </authorList>
    </citation>
    <scope>NUCLEOTIDE SEQUENCE [LARGE SCALE GENOMIC DNA]</scope>
    <source>
        <strain evidence="3">CBS 200.50</strain>
    </source>
</reference>
<dbReference type="Gene3D" id="1.20.1280.50">
    <property type="match status" value="1"/>
</dbReference>
<dbReference type="Proteomes" id="UP000015100">
    <property type="component" value="Unassembled WGS sequence"/>
</dbReference>
<organism evidence="2 3">
    <name type="scientific">Dactylellina haptotyla (strain CBS 200.50)</name>
    <name type="common">Nematode-trapping fungus</name>
    <name type="synonym">Monacrosporium haptotylum</name>
    <dbReference type="NCBI Taxonomy" id="1284197"/>
    <lineage>
        <taxon>Eukaryota</taxon>
        <taxon>Fungi</taxon>
        <taxon>Dikarya</taxon>
        <taxon>Ascomycota</taxon>
        <taxon>Pezizomycotina</taxon>
        <taxon>Orbiliomycetes</taxon>
        <taxon>Orbiliales</taxon>
        <taxon>Orbiliaceae</taxon>
        <taxon>Dactylellina</taxon>
    </lineage>
</organism>
<feature type="domain" description="F-box" evidence="1">
    <location>
        <begin position="36"/>
        <end position="71"/>
    </location>
</feature>
<dbReference type="Pfam" id="PF00646">
    <property type="entry name" value="F-box"/>
    <property type="match status" value="1"/>
</dbReference>
<gene>
    <name evidence="2" type="ORF">H072_6714</name>
</gene>
<reference evidence="2 3" key="1">
    <citation type="journal article" date="2013" name="PLoS Genet.">
        <title>Genomic mechanisms accounting for the adaptation to parasitism in nematode-trapping fungi.</title>
        <authorList>
            <person name="Meerupati T."/>
            <person name="Andersson K.M."/>
            <person name="Friman E."/>
            <person name="Kumar D."/>
            <person name="Tunlid A."/>
            <person name="Ahren D."/>
        </authorList>
    </citation>
    <scope>NUCLEOTIDE SEQUENCE [LARGE SCALE GENOMIC DNA]</scope>
    <source>
        <strain evidence="2 3">CBS 200.50</strain>
    </source>
</reference>
<dbReference type="AlphaFoldDB" id="S8BW57"/>
<dbReference type="EMBL" id="AQGS01000467">
    <property type="protein sequence ID" value="EPS39547.1"/>
    <property type="molecule type" value="Genomic_DNA"/>
</dbReference>
<dbReference type="InterPro" id="IPR036047">
    <property type="entry name" value="F-box-like_dom_sf"/>
</dbReference>
<dbReference type="SUPFAM" id="SSF81383">
    <property type="entry name" value="F-box domain"/>
    <property type="match status" value="1"/>
</dbReference>
<evidence type="ECO:0000313" key="2">
    <source>
        <dbReference type="EMBL" id="EPS39547.1"/>
    </source>
</evidence>
<dbReference type="HOGENOM" id="CLU_568546_0_0_1"/>
<keyword evidence="3" id="KW-1185">Reference proteome</keyword>
<evidence type="ECO:0000313" key="3">
    <source>
        <dbReference type="Proteomes" id="UP000015100"/>
    </source>
</evidence>
<sequence length="446" mass="51273">MTIATILTIGRALPGEEPEPPPHEDVGSVPDIFRIPEILTLILSHLPPVYLVTSARLVCKAWKHEIETDPILRWRCWVPNRDRYLPEKKAAAEGGRSNVLDGISLPPPSIRDEYSNIHCKCSPSRSPSSNWVCNTHIYTDLFEVHPVALHFLQIYWRRFMRVPLAKAEEIAAANSRDALMDELVALIKPKLKEFETAVLVDTPDGIRLNTSNRLIRPETMSAKVYLYCGIQHESLIETILYDNGTRAVPLCQSSRTSRRKMLAVKDLVYNVMHRSSYGDTDINQVRKKQEEEINDTKNMDPEEYKLDIPDTENVENVEPLDGSDEVPKYYTVLIHVEGKNDTSMPNQRRGAIEDTEVEITLALFEPYDIISVKSRRLAHSIQSVRARCLARYSPFLEPRNWKNDFVPKKSPWRRWARDKKPKTGDLMPEYAEVYEYYRSQGGITDE</sequence>
<protein>
    <recommendedName>
        <fullName evidence="1">F-box domain-containing protein</fullName>
    </recommendedName>
</protein>
<dbReference type="OMA" id="ILRWRCW"/>
<proteinExistence type="predicted"/>
<comment type="caution">
    <text evidence="2">The sequence shown here is derived from an EMBL/GenBank/DDBJ whole genome shotgun (WGS) entry which is preliminary data.</text>
</comment>
<evidence type="ECO:0000259" key="1">
    <source>
        <dbReference type="Pfam" id="PF00646"/>
    </source>
</evidence>
<name>S8BW57_DACHA</name>
<dbReference type="OrthoDB" id="1107553at2759"/>
<dbReference type="InterPro" id="IPR001810">
    <property type="entry name" value="F-box_dom"/>
</dbReference>